<gene>
    <name evidence="1" type="ORF">L544_1069</name>
</gene>
<organism evidence="1 2">
    <name type="scientific">Bordetella hinzii OH87 BAL007II</name>
    <dbReference type="NCBI Taxonomy" id="1331262"/>
    <lineage>
        <taxon>Bacteria</taxon>
        <taxon>Pseudomonadati</taxon>
        <taxon>Pseudomonadota</taxon>
        <taxon>Betaproteobacteria</taxon>
        <taxon>Burkholderiales</taxon>
        <taxon>Alcaligenaceae</taxon>
        <taxon>Bordetella</taxon>
    </lineage>
</organism>
<sequence length="48" mass="5120">MGQAKVIAAEILGTSAPEAVLQVFERLCLETDLRGEPGEESVPSRALH</sequence>
<protein>
    <submittedName>
        <fullName evidence="1">Uncharacterized protein</fullName>
    </submittedName>
</protein>
<comment type="caution">
    <text evidence="1">The sequence shown here is derived from an EMBL/GenBank/DDBJ whole genome shotgun (WGS) entry which is preliminary data.</text>
</comment>
<proteinExistence type="predicted"/>
<dbReference type="Proteomes" id="UP000025748">
    <property type="component" value="Unassembled WGS sequence"/>
</dbReference>
<name>A0ABR4R2L3_9BORD</name>
<keyword evidence="2" id="KW-1185">Reference proteome</keyword>
<dbReference type="EMBL" id="JHEM01000010">
    <property type="protein sequence ID" value="KCB24942.1"/>
    <property type="molecule type" value="Genomic_DNA"/>
</dbReference>
<evidence type="ECO:0000313" key="1">
    <source>
        <dbReference type="EMBL" id="KCB24942.1"/>
    </source>
</evidence>
<evidence type="ECO:0000313" key="2">
    <source>
        <dbReference type="Proteomes" id="UP000025748"/>
    </source>
</evidence>
<accession>A0ABR4R2L3</accession>
<reference evidence="1 2" key="1">
    <citation type="submission" date="2014-03" db="EMBL/GenBank/DDBJ databases">
        <title>Genome sequence of Bordetella hinzii.</title>
        <authorList>
            <person name="Register K."/>
            <person name="Harvill E."/>
            <person name="Goodfield L.L."/>
            <person name="Ivanov Y.V."/>
            <person name="Meyer J.A."/>
            <person name="Muse S.J."/>
            <person name="Jacobs N."/>
            <person name="Bendor L."/>
            <person name="Smallridge W.E."/>
            <person name="Brinkac L.M."/>
            <person name="Sanka R."/>
            <person name="Kim M."/>
            <person name="Losada L."/>
        </authorList>
    </citation>
    <scope>NUCLEOTIDE SEQUENCE [LARGE SCALE GENOMIC DNA]</scope>
    <source>
        <strain evidence="1 2">OH87 BAL007II</strain>
    </source>
</reference>